<keyword evidence="2" id="KW-1133">Transmembrane helix</keyword>
<reference evidence="4" key="2">
    <citation type="journal article" date="2023" name="IMA Fungus">
        <title>Comparative genomic study of the Penicillium genus elucidates a diverse pangenome and 15 lateral gene transfer events.</title>
        <authorList>
            <person name="Petersen C."/>
            <person name="Sorensen T."/>
            <person name="Nielsen M.R."/>
            <person name="Sondergaard T.E."/>
            <person name="Sorensen J.L."/>
            <person name="Fitzpatrick D.A."/>
            <person name="Frisvad J.C."/>
            <person name="Nielsen K.L."/>
        </authorList>
    </citation>
    <scope>NUCLEOTIDE SEQUENCE</scope>
    <source>
        <strain evidence="4">IBT 30069</strain>
    </source>
</reference>
<dbReference type="Proteomes" id="UP001149165">
    <property type="component" value="Unassembled WGS sequence"/>
</dbReference>
<name>A0A9W9FBF3_9EURO</name>
<proteinExistence type="predicted"/>
<dbReference type="PANTHER" id="PTHR48081:SF31">
    <property type="entry name" value="STERYL ACETYL HYDROLASE MUG81-RELATED"/>
    <property type="match status" value="1"/>
</dbReference>
<dbReference type="PANTHER" id="PTHR48081">
    <property type="entry name" value="AB HYDROLASE SUPERFAMILY PROTEIN C4A8.06C"/>
    <property type="match status" value="1"/>
</dbReference>
<dbReference type="InterPro" id="IPR029058">
    <property type="entry name" value="AB_hydrolase_fold"/>
</dbReference>
<evidence type="ECO:0000259" key="3">
    <source>
        <dbReference type="Pfam" id="PF07859"/>
    </source>
</evidence>
<dbReference type="GO" id="GO:0016787">
    <property type="term" value="F:hydrolase activity"/>
    <property type="evidence" value="ECO:0007669"/>
    <property type="project" value="UniProtKB-KW"/>
</dbReference>
<evidence type="ECO:0000313" key="4">
    <source>
        <dbReference type="EMBL" id="KAJ5097115.1"/>
    </source>
</evidence>
<sequence>MASFKRVDAPELSLWEKADIPFIMANIYVKGLLASLLGVFRGNSYPKNLKHHILLTKIRTALRFSHRQQKYLSLSTPEIYETTMKYRGLEPDAVSLPHDADGYWIGNKNAKKVLVYYHGGGFAMAAMRSHITFFADMIKILNDNGHDIAVFFLHYTLTPYGTYPTQLRQAVGALRYILNEAKRSPADVVVGGDSAGGNLAMATLLHLSHPHPEIEPLTIDKPLAGVFCYAPWVDFSSDGASMTENANKDLCTVPGLEGWSGAYLNGKPGDNWSEPTRAPAEWWADAKTERILILAGSDEILLSGIEDFAKKVKAVFPETLYIVGYDECHDAHLYVGEATQTSNELRRWVAARL</sequence>
<protein>
    <recommendedName>
        <fullName evidence="3">Alpha/beta hydrolase fold-3 domain-containing protein</fullName>
    </recommendedName>
</protein>
<evidence type="ECO:0000313" key="5">
    <source>
        <dbReference type="Proteomes" id="UP001149165"/>
    </source>
</evidence>
<reference evidence="4" key="1">
    <citation type="submission" date="2022-11" db="EMBL/GenBank/DDBJ databases">
        <authorList>
            <person name="Petersen C."/>
        </authorList>
    </citation>
    <scope>NUCLEOTIDE SEQUENCE</scope>
    <source>
        <strain evidence="4">IBT 30069</strain>
    </source>
</reference>
<dbReference type="Pfam" id="PF07859">
    <property type="entry name" value="Abhydrolase_3"/>
    <property type="match status" value="1"/>
</dbReference>
<dbReference type="GO" id="GO:0017000">
    <property type="term" value="P:antibiotic biosynthetic process"/>
    <property type="evidence" value="ECO:0007669"/>
    <property type="project" value="UniProtKB-ARBA"/>
</dbReference>
<feature type="domain" description="Alpha/beta hydrolase fold-3" evidence="3">
    <location>
        <begin position="114"/>
        <end position="332"/>
    </location>
</feature>
<accession>A0A9W9FBF3</accession>
<dbReference type="InterPro" id="IPR050300">
    <property type="entry name" value="GDXG_lipolytic_enzyme"/>
</dbReference>
<keyword evidence="2" id="KW-0812">Transmembrane</keyword>
<comment type="caution">
    <text evidence="4">The sequence shown here is derived from an EMBL/GenBank/DDBJ whole genome shotgun (WGS) entry which is preliminary data.</text>
</comment>
<feature type="transmembrane region" description="Helical" evidence="2">
    <location>
        <begin position="20"/>
        <end position="40"/>
    </location>
</feature>
<dbReference type="GO" id="GO:0072330">
    <property type="term" value="P:monocarboxylic acid biosynthetic process"/>
    <property type="evidence" value="ECO:0007669"/>
    <property type="project" value="UniProtKB-ARBA"/>
</dbReference>
<dbReference type="InterPro" id="IPR013094">
    <property type="entry name" value="AB_hydrolase_3"/>
</dbReference>
<dbReference type="AlphaFoldDB" id="A0A9W9FBF3"/>
<evidence type="ECO:0000256" key="1">
    <source>
        <dbReference type="ARBA" id="ARBA00022801"/>
    </source>
</evidence>
<evidence type="ECO:0000256" key="2">
    <source>
        <dbReference type="SAM" id="Phobius"/>
    </source>
</evidence>
<keyword evidence="5" id="KW-1185">Reference proteome</keyword>
<gene>
    <name evidence="4" type="ORF">N7456_007836</name>
</gene>
<keyword evidence="2" id="KW-0472">Membrane</keyword>
<dbReference type="OrthoDB" id="2152029at2759"/>
<dbReference type="Gene3D" id="3.40.50.1820">
    <property type="entry name" value="alpha/beta hydrolase"/>
    <property type="match status" value="1"/>
</dbReference>
<organism evidence="4 5">
    <name type="scientific">Penicillium angulare</name>
    <dbReference type="NCBI Taxonomy" id="116970"/>
    <lineage>
        <taxon>Eukaryota</taxon>
        <taxon>Fungi</taxon>
        <taxon>Dikarya</taxon>
        <taxon>Ascomycota</taxon>
        <taxon>Pezizomycotina</taxon>
        <taxon>Eurotiomycetes</taxon>
        <taxon>Eurotiomycetidae</taxon>
        <taxon>Eurotiales</taxon>
        <taxon>Aspergillaceae</taxon>
        <taxon>Penicillium</taxon>
    </lineage>
</organism>
<dbReference type="EMBL" id="JAPQKH010000005">
    <property type="protein sequence ID" value="KAJ5097115.1"/>
    <property type="molecule type" value="Genomic_DNA"/>
</dbReference>
<dbReference type="SUPFAM" id="SSF53474">
    <property type="entry name" value="alpha/beta-Hydrolases"/>
    <property type="match status" value="1"/>
</dbReference>
<keyword evidence="1" id="KW-0378">Hydrolase</keyword>